<gene>
    <name evidence="1" type="ORF">EEJ42_12050</name>
</gene>
<accession>A0A3M8WIS1</accession>
<evidence type="ECO:0000313" key="2">
    <source>
        <dbReference type="Proteomes" id="UP000275401"/>
    </source>
</evidence>
<sequence>MFLPLTIVRDEYGVPVATVTAQFIASTFLPHTWLVIATPNGDEDRGGGPDGKRPVHLDSYGPFTDPDGARAWAEAHLTPYALRYTVVPLTAPWTDAETEAARGKPLYRSATARPARANTVAKYFKPSNLTRLRHTTPADTPRHGFTARELEHPELGPVVQLTALGSVLSIMV</sequence>
<dbReference type="EMBL" id="RIBZ01000157">
    <property type="protein sequence ID" value="RNG28739.1"/>
    <property type="molecule type" value="Genomic_DNA"/>
</dbReference>
<dbReference type="RefSeq" id="WP_123099941.1">
    <property type="nucleotide sequence ID" value="NZ_RIBZ01000157.1"/>
</dbReference>
<dbReference type="AlphaFoldDB" id="A0A3M8WIS1"/>
<protein>
    <submittedName>
        <fullName evidence="1">Uncharacterized protein</fullName>
    </submittedName>
</protein>
<proteinExistence type="predicted"/>
<reference evidence="1 2" key="1">
    <citation type="submission" date="2018-11" db="EMBL/GenBank/DDBJ databases">
        <title>The Potential of Streptomyces as Biocontrol Agents against the Tomato grey mould, Botrytis cinerea (Gray mold) Frontiers in Microbiology.</title>
        <authorList>
            <person name="Li D."/>
        </authorList>
    </citation>
    <scope>NUCLEOTIDE SEQUENCE [LARGE SCALE GENOMIC DNA]</scope>
    <source>
        <strain evidence="1 2">NEAU-LD23</strain>
    </source>
</reference>
<comment type="caution">
    <text evidence="1">The sequence shown here is derived from an EMBL/GenBank/DDBJ whole genome shotgun (WGS) entry which is preliminary data.</text>
</comment>
<name>A0A3M8WIS1_9ACTN</name>
<keyword evidence="2" id="KW-1185">Reference proteome</keyword>
<evidence type="ECO:0000313" key="1">
    <source>
        <dbReference type="EMBL" id="RNG28739.1"/>
    </source>
</evidence>
<organism evidence="1 2">
    <name type="scientific">Streptomyces botrytidirepellens</name>
    <dbReference type="NCBI Taxonomy" id="2486417"/>
    <lineage>
        <taxon>Bacteria</taxon>
        <taxon>Bacillati</taxon>
        <taxon>Actinomycetota</taxon>
        <taxon>Actinomycetes</taxon>
        <taxon>Kitasatosporales</taxon>
        <taxon>Streptomycetaceae</taxon>
        <taxon>Streptomyces</taxon>
    </lineage>
</organism>
<dbReference type="Proteomes" id="UP000275401">
    <property type="component" value="Unassembled WGS sequence"/>
</dbReference>